<dbReference type="AlphaFoldDB" id="A0A226N2Y4"/>
<keyword evidence="1" id="KW-0770">Synapse</keyword>
<keyword evidence="3" id="KW-0813">Transport</keyword>
<dbReference type="GO" id="GO:0005230">
    <property type="term" value="F:extracellular ligand-gated monoatomic ion channel activity"/>
    <property type="evidence" value="ECO:0007669"/>
    <property type="project" value="InterPro"/>
</dbReference>
<evidence type="ECO:0000256" key="5">
    <source>
        <dbReference type="ARBA" id="ARBA00034099"/>
    </source>
</evidence>
<dbReference type="STRING" id="9009.A0A226N2Y4"/>
<dbReference type="GO" id="GO:0004890">
    <property type="term" value="F:GABA-A receptor activity"/>
    <property type="evidence" value="ECO:0007669"/>
    <property type="project" value="InterPro"/>
</dbReference>
<dbReference type="PRINTS" id="PR01079">
    <property type="entry name" value="GABAARALPHA"/>
</dbReference>
<dbReference type="InterPro" id="IPR006201">
    <property type="entry name" value="Neur_channel"/>
</dbReference>
<name>A0A226N2Y4_CALSU</name>
<dbReference type="InterPro" id="IPR036734">
    <property type="entry name" value="Neur_chan_lig-bd_sf"/>
</dbReference>
<keyword evidence="3" id="KW-0406">Ion transport</keyword>
<evidence type="ECO:0000256" key="3">
    <source>
        <dbReference type="ARBA" id="ARBA00023173"/>
    </source>
</evidence>
<dbReference type="GO" id="GO:0034707">
    <property type="term" value="C:chloride channel complex"/>
    <property type="evidence" value="ECO:0007669"/>
    <property type="project" value="UniProtKB-KW"/>
</dbReference>
<evidence type="ECO:0000256" key="2">
    <source>
        <dbReference type="ARBA" id="ARBA00023157"/>
    </source>
</evidence>
<dbReference type="GO" id="GO:0097060">
    <property type="term" value="C:synaptic membrane"/>
    <property type="evidence" value="ECO:0007669"/>
    <property type="project" value="UniProtKB-SubCell"/>
</dbReference>
<keyword evidence="8" id="KW-1185">Reference proteome</keyword>
<proteinExistence type="predicted"/>
<dbReference type="Gene3D" id="2.70.170.10">
    <property type="entry name" value="Neurotransmitter-gated ion-channel ligand-binding domain"/>
    <property type="match status" value="1"/>
</dbReference>
<evidence type="ECO:0000259" key="6">
    <source>
        <dbReference type="Pfam" id="PF02931"/>
    </source>
</evidence>
<dbReference type="InterPro" id="IPR006202">
    <property type="entry name" value="Neur_chan_lig-bd"/>
</dbReference>
<gene>
    <name evidence="7" type="ORF">ASZ78_016898</name>
</gene>
<evidence type="ECO:0000256" key="1">
    <source>
        <dbReference type="ARBA" id="ARBA00023018"/>
    </source>
</evidence>
<dbReference type="PANTHER" id="PTHR18945">
    <property type="entry name" value="NEUROTRANSMITTER GATED ION CHANNEL"/>
    <property type="match status" value="1"/>
</dbReference>
<dbReference type="GO" id="GO:0005254">
    <property type="term" value="F:chloride channel activity"/>
    <property type="evidence" value="ECO:0007669"/>
    <property type="project" value="UniProtKB-KW"/>
</dbReference>
<evidence type="ECO:0000313" key="8">
    <source>
        <dbReference type="Proteomes" id="UP000198323"/>
    </source>
</evidence>
<comment type="subcellular location">
    <subcellularLocation>
        <location evidence="5">Synaptic cell membrane</location>
        <topology evidence="5">Multi-pass membrane protein</topology>
    </subcellularLocation>
</comment>
<sequence>MAEADYGQTSSQDELKDNTTVFTRILDRLLDGYDNRLRPGLGERVTEVKTDIFVTSFGPVSDHDMEYTIDVFFRQSWKDERLKFKGPMTVLRLNNLMASKIWTPDTFFHNGKKSVAHNMTMPNKLLRITEDGTLLYTMSLKRPLESREDMKTGGLRVGQRGSVIKSELSHISSKLQGPHLASTCSIMMDFKERNGFYVPLLTISYDSSLLTRALVKEIKVVFV</sequence>
<keyword evidence="2" id="KW-1015">Disulfide bond</keyword>
<keyword evidence="3" id="KW-0407">Ion channel</keyword>
<dbReference type="Pfam" id="PF02931">
    <property type="entry name" value="Neur_chan_LBD"/>
    <property type="match status" value="1"/>
</dbReference>
<keyword evidence="3" id="KW-0869">Chloride channel</keyword>
<dbReference type="FunFam" id="2.70.170.10:FF:000091">
    <property type="entry name" value="Gamma-aminobutyric acid type A receptor alpha2 subunit"/>
    <property type="match status" value="1"/>
</dbReference>
<dbReference type="Proteomes" id="UP000198323">
    <property type="component" value="Unassembled WGS sequence"/>
</dbReference>
<organism evidence="7 8">
    <name type="scientific">Callipepla squamata</name>
    <name type="common">Scaled quail</name>
    <dbReference type="NCBI Taxonomy" id="9009"/>
    <lineage>
        <taxon>Eukaryota</taxon>
        <taxon>Metazoa</taxon>
        <taxon>Chordata</taxon>
        <taxon>Craniata</taxon>
        <taxon>Vertebrata</taxon>
        <taxon>Euteleostomi</taxon>
        <taxon>Archelosauria</taxon>
        <taxon>Archosauria</taxon>
        <taxon>Dinosauria</taxon>
        <taxon>Saurischia</taxon>
        <taxon>Theropoda</taxon>
        <taxon>Coelurosauria</taxon>
        <taxon>Aves</taxon>
        <taxon>Neognathae</taxon>
        <taxon>Galloanserae</taxon>
        <taxon>Galliformes</taxon>
        <taxon>Odontophoridae</taxon>
        <taxon>Callipepla</taxon>
    </lineage>
</organism>
<comment type="caution">
    <text evidence="7">The sequence shown here is derived from an EMBL/GenBank/DDBJ whole genome shotgun (WGS) entry which is preliminary data.</text>
</comment>
<keyword evidence="4" id="KW-0868">Chloride</keyword>
<feature type="domain" description="Neurotransmitter-gated ion-channel ligand-binding" evidence="6">
    <location>
        <begin position="23"/>
        <end position="140"/>
    </location>
</feature>
<dbReference type="SUPFAM" id="SSF63712">
    <property type="entry name" value="Nicotinic receptor ligand binding domain-like"/>
    <property type="match status" value="1"/>
</dbReference>
<dbReference type="EMBL" id="MCFN01000242">
    <property type="protein sequence ID" value="OXB61956.1"/>
    <property type="molecule type" value="Genomic_DNA"/>
</dbReference>
<reference evidence="7 8" key="1">
    <citation type="submission" date="2016-07" db="EMBL/GenBank/DDBJ databases">
        <title>Disparate Historic Effective Population Sizes Predicted by Modern Levels of Genome Diversity for the Scaled Quail (Callipepla squamata) and the Northern Bobwhite (Colinus virginianus): Inferences from First and Second Generation Draft Genome Assemblies for Sympatric New World Quail.</title>
        <authorList>
            <person name="Oldeschulte D.L."/>
            <person name="Halley Y.A."/>
            <person name="Bhattarai E.K."/>
            <person name="Brashear W.A."/>
            <person name="Hill J."/>
            <person name="Metz R.P."/>
            <person name="Johnson C.D."/>
            <person name="Rollins D."/>
            <person name="Peterson M.J."/>
            <person name="Bickhart D.M."/>
            <person name="Decker J.E."/>
            <person name="Seabury C.M."/>
        </authorList>
    </citation>
    <scope>NUCLEOTIDE SEQUENCE [LARGE SCALE GENOMIC DNA]</scope>
    <source>
        <strain evidence="7 8">Texas</strain>
        <tissue evidence="7">Leg muscle</tissue>
    </source>
</reference>
<evidence type="ECO:0000256" key="4">
    <source>
        <dbReference type="ARBA" id="ARBA00023214"/>
    </source>
</evidence>
<accession>A0A226N2Y4</accession>
<evidence type="ECO:0000313" key="7">
    <source>
        <dbReference type="EMBL" id="OXB61956.1"/>
    </source>
</evidence>
<dbReference type="OrthoDB" id="203862at2759"/>
<protein>
    <recommendedName>
        <fullName evidence="6">Neurotransmitter-gated ion-channel ligand-binding domain-containing protein</fullName>
    </recommendedName>
</protein>
<dbReference type="InterPro" id="IPR001390">
    <property type="entry name" value="GABAAa_rcpt"/>
</dbReference>